<dbReference type="KEGG" id="palh:B1H58_12985"/>
<dbReference type="Gene3D" id="2.60.460.10">
    <property type="entry name" value="protein yfey like domain"/>
    <property type="match status" value="1"/>
</dbReference>
<dbReference type="STRING" id="1891675.B1H58_12985"/>
<dbReference type="NCBIfam" id="NF007990">
    <property type="entry name" value="PRK10718.1"/>
    <property type="match status" value="1"/>
</dbReference>
<keyword evidence="3" id="KW-1185">Reference proteome</keyword>
<sequence length="202" mass="21942">MKSLRPALMVATLLLAGCASHGSNSNEASWWNPIDWSWSALWPGNWFGSSLTVTEQGVGAINSSTPLQESALNAGLNGDYRLRQGMRSEQGGVVSFWQALTDNEVKLTFSGKETVSRIEVTDRDIASADGTRIGDVFSDHYQKAFGHCQAASGETAPAVLCQAPGSEHISYIYQGKWAGPQGLIPPDDVLKSWQVSKIIWQR</sequence>
<reference evidence="2 3" key="1">
    <citation type="submission" date="2017-02" db="EMBL/GenBank/DDBJ databases">
        <title>Complete genome sequence of the drought resistance-promoting endophyte Pantoea alhagi LTYR-11Z.</title>
        <authorList>
            <person name="Zhang L."/>
        </authorList>
    </citation>
    <scope>NUCLEOTIDE SEQUENCE [LARGE SCALE GENOMIC DNA]</scope>
    <source>
        <strain evidence="2 3">LTYR-11Z</strain>
    </source>
</reference>
<dbReference type="AlphaFoldDB" id="A0A1W6B731"/>
<dbReference type="Pfam" id="PF06572">
    <property type="entry name" value="DUF1131"/>
    <property type="match status" value="1"/>
</dbReference>
<feature type="chain" id="PRO_5012890608" evidence="1">
    <location>
        <begin position="22"/>
        <end position="202"/>
    </location>
</feature>
<name>A0A1W6B731_9GAMM</name>
<accession>A0A1W6B731</accession>
<keyword evidence="1" id="KW-0732">Signal</keyword>
<gene>
    <name evidence="2" type="ORF">B1H58_12985</name>
</gene>
<proteinExistence type="predicted"/>
<dbReference type="InterPro" id="IPR010938">
    <property type="entry name" value="DUF1131"/>
</dbReference>
<evidence type="ECO:0000313" key="3">
    <source>
        <dbReference type="Proteomes" id="UP000192900"/>
    </source>
</evidence>
<feature type="signal peptide" evidence="1">
    <location>
        <begin position="1"/>
        <end position="21"/>
    </location>
</feature>
<evidence type="ECO:0000256" key="1">
    <source>
        <dbReference type="SAM" id="SignalP"/>
    </source>
</evidence>
<protein>
    <submittedName>
        <fullName evidence="2">RpoE-regulated lipoprotein</fullName>
    </submittedName>
</protein>
<dbReference type="InterPro" id="IPR038714">
    <property type="entry name" value="YfeY-like_sf"/>
</dbReference>
<dbReference type="PROSITE" id="PS51257">
    <property type="entry name" value="PROKAR_LIPOPROTEIN"/>
    <property type="match status" value="1"/>
</dbReference>
<keyword evidence="2" id="KW-0449">Lipoprotein</keyword>
<dbReference type="OrthoDB" id="5622706at2"/>
<dbReference type="Proteomes" id="UP000192900">
    <property type="component" value="Chromosome"/>
</dbReference>
<organism evidence="2 3">
    <name type="scientific">Pantoea alhagi</name>
    <dbReference type="NCBI Taxonomy" id="1891675"/>
    <lineage>
        <taxon>Bacteria</taxon>
        <taxon>Pseudomonadati</taxon>
        <taxon>Pseudomonadota</taxon>
        <taxon>Gammaproteobacteria</taxon>
        <taxon>Enterobacterales</taxon>
        <taxon>Erwiniaceae</taxon>
        <taxon>Pantoea</taxon>
    </lineage>
</organism>
<dbReference type="EMBL" id="CP019706">
    <property type="protein sequence ID" value="ARJ42853.1"/>
    <property type="molecule type" value="Genomic_DNA"/>
</dbReference>
<evidence type="ECO:0000313" key="2">
    <source>
        <dbReference type="EMBL" id="ARJ42853.1"/>
    </source>
</evidence>
<dbReference type="RefSeq" id="WP_085070896.1">
    <property type="nucleotide sequence ID" value="NZ_CP019706.1"/>
</dbReference>